<sequence length="74" mass="7544">MLFRTVQSGPSAASVPGSVHAPPPNDRPGAEVSAAAVPPGAPSRREGKGGQALLRGLRGHQLGKALRDPGMQRL</sequence>
<feature type="region of interest" description="Disordered" evidence="1">
    <location>
        <begin position="1"/>
        <end position="74"/>
    </location>
</feature>
<organism evidence="2">
    <name type="scientific">Menopon gallinae</name>
    <name type="common">poultry shaft louse</name>
    <dbReference type="NCBI Taxonomy" id="328185"/>
    <lineage>
        <taxon>Eukaryota</taxon>
        <taxon>Metazoa</taxon>
        <taxon>Ecdysozoa</taxon>
        <taxon>Arthropoda</taxon>
        <taxon>Hexapoda</taxon>
        <taxon>Insecta</taxon>
        <taxon>Pterygota</taxon>
        <taxon>Neoptera</taxon>
        <taxon>Paraneoptera</taxon>
        <taxon>Psocodea</taxon>
        <taxon>Troctomorpha</taxon>
        <taxon>Phthiraptera</taxon>
        <taxon>Amblycera</taxon>
        <taxon>Menoponidae</taxon>
        <taxon>Menopon</taxon>
    </lineage>
</organism>
<evidence type="ECO:0000256" key="1">
    <source>
        <dbReference type="SAM" id="MobiDB-lite"/>
    </source>
</evidence>
<protein>
    <submittedName>
        <fullName evidence="2">Uncharacterized protein</fullName>
    </submittedName>
</protein>
<dbReference type="EMBL" id="JARGDH010000001">
    <property type="protein sequence ID" value="KAL0279133.1"/>
    <property type="molecule type" value="Genomic_DNA"/>
</dbReference>
<accession>A0AAW2IBF4</accession>
<name>A0AAW2IBF4_9NEOP</name>
<reference evidence="2" key="1">
    <citation type="journal article" date="2024" name="Gigascience">
        <title>Chromosome-level genome of the poultry shaft louse Menopon gallinae provides insight into the host-switching and adaptive evolution of parasitic lice.</title>
        <authorList>
            <person name="Xu Y."/>
            <person name="Ma L."/>
            <person name="Liu S."/>
            <person name="Liang Y."/>
            <person name="Liu Q."/>
            <person name="He Z."/>
            <person name="Tian L."/>
            <person name="Duan Y."/>
            <person name="Cai W."/>
            <person name="Li H."/>
            <person name="Song F."/>
        </authorList>
    </citation>
    <scope>NUCLEOTIDE SEQUENCE</scope>
    <source>
        <strain evidence="2">Cailab_2023a</strain>
    </source>
</reference>
<comment type="caution">
    <text evidence="2">The sequence shown here is derived from an EMBL/GenBank/DDBJ whole genome shotgun (WGS) entry which is preliminary data.</text>
</comment>
<evidence type="ECO:0000313" key="2">
    <source>
        <dbReference type="EMBL" id="KAL0279133.1"/>
    </source>
</evidence>
<gene>
    <name evidence="2" type="ORF">PYX00_000748</name>
</gene>
<proteinExistence type="predicted"/>
<feature type="compositionally biased region" description="Polar residues" evidence="1">
    <location>
        <begin position="1"/>
        <end position="11"/>
    </location>
</feature>
<dbReference type="AlphaFoldDB" id="A0AAW2IBF4"/>